<evidence type="ECO:0000313" key="2">
    <source>
        <dbReference type="Proteomes" id="UP001642464"/>
    </source>
</evidence>
<accession>A0ABP0J8F2</accession>
<reference evidence="1 2" key="1">
    <citation type="submission" date="2024-02" db="EMBL/GenBank/DDBJ databases">
        <authorList>
            <person name="Chen Y."/>
            <person name="Shah S."/>
            <person name="Dougan E. K."/>
            <person name="Thang M."/>
            <person name="Chan C."/>
        </authorList>
    </citation>
    <scope>NUCLEOTIDE SEQUENCE [LARGE SCALE GENOMIC DNA]</scope>
</reference>
<organism evidence="1 2">
    <name type="scientific">Durusdinium trenchii</name>
    <dbReference type="NCBI Taxonomy" id="1381693"/>
    <lineage>
        <taxon>Eukaryota</taxon>
        <taxon>Sar</taxon>
        <taxon>Alveolata</taxon>
        <taxon>Dinophyceae</taxon>
        <taxon>Suessiales</taxon>
        <taxon>Symbiodiniaceae</taxon>
        <taxon>Durusdinium</taxon>
    </lineage>
</organism>
<dbReference type="EMBL" id="CAXAMM010006280">
    <property type="protein sequence ID" value="CAK9010464.1"/>
    <property type="molecule type" value="Genomic_DNA"/>
</dbReference>
<name>A0ABP0J8F2_9DINO</name>
<sequence length="100" mass="11375">MWVTEFGTLKLAKELQYSKAAFPMLVTEFGMINVAQCQATPGESRPAGVRQSMTPPRLVTASLLEHIIMFTLKPHSHQHLQQFLHPRHFPHQPASDCLRQ</sequence>
<evidence type="ECO:0000313" key="1">
    <source>
        <dbReference type="EMBL" id="CAK9010464.1"/>
    </source>
</evidence>
<keyword evidence="2" id="KW-1185">Reference proteome</keyword>
<proteinExistence type="predicted"/>
<protein>
    <submittedName>
        <fullName evidence="1">Uncharacterized protein</fullName>
    </submittedName>
</protein>
<gene>
    <name evidence="1" type="ORF">SCF082_LOCUS10690</name>
</gene>
<comment type="caution">
    <text evidence="1">The sequence shown here is derived from an EMBL/GenBank/DDBJ whole genome shotgun (WGS) entry which is preliminary data.</text>
</comment>
<dbReference type="Proteomes" id="UP001642464">
    <property type="component" value="Unassembled WGS sequence"/>
</dbReference>